<feature type="compositionally biased region" description="Polar residues" evidence="2">
    <location>
        <begin position="8"/>
        <end position="35"/>
    </location>
</feature>
<reference evidence="3 4" key="1">
    <citation type="journal article" date="2016" name="Sci. Rep.">
        <title>Draft genome sequencing and secretome analysis of fungal phytopathogen Ascochyta rabiei provides insight into the necrotrophic effector repertoire.</title>
        <authorList>
            <person name="Verma S."/>
            <person name="Gazara R.K."/>
            <person name="Nizam S."/>
            <person name="Parween S."/>
            <person name="Chattopadhyay D."/>
            <person name="Verma P.K."/>
        </authorList>
    </citation>
    <scope>NUCLEOTIDE SEQUENCE [LARGE SCALE GENOMIC DNA]</scope>
    <source>
        <strain evidence="3 4">ArDII</strain>
    </source>
</reference>
<sequence length="766" mass="85368">MSLKSGARNRSQPTSSPSYNDDTEAASQQLLTETSPLIRQRAAIRASQLNLARIDALPKPPAMAPSTPVDNAGKLAKPGKLKRISFPDEPQRKPRGAKVYDIEPSPQKRTTLPVQVAAPEEEGQDEVDPADQVEDMVPETSQADPEAEQTDGSVESADLPAQDSSVALKRIAETLPTSPVASSRKDSSLTARLLKRRSADNPTSARPSDTGPAEVQNADEHFSTNSITENINVPVNKKQRLLRGPKFLDPDADALVDSLGVSIVTTQYETRPRGNPQPKVQIPIRSTKRRSSQAEAKDTTEVFANPAVAAAASRPQEEPSRPSRVAGTRAKSKASKEKALPDNNTVEPEEADKDDGEHPQTTAGQPKGNSEADGELAEADPENSVPEDDIRHSNQDIKLDAEDSAALSATNVQSHQSSALEEVFQYTESEKRPDTYLTKLGKKIHRTCEVSLVALGQSGEGSSLDHAAKCLDDITDLLRSIDTTVREERRVSFKVDAFAHLFRDLALVFKATYVKLQEIEGDITKSLGAMQILCSYVYEMLRLKDGIDSWKVSVPQRERGDRLIKNVASHLITPLRAVDQEFRFWLLQLEGAERRRQAHLHLQQKHEELELELVRKEEELSARKERRKRWQNLHIVRMQCEPDPARRRKLRFFEPVEVVETDANGVEFERVPFFGERSMPPPHWVAAPSSRDWTEEQEKVLLDALQSTAVLEDIFKTHCRPGGALRAFSVSDFTVKLDWIRSGWSRLSQQHGWEIPEWVKNIPVLP</sequence>
<keyword evidence="1" id="KW-0175">Coiled coil</keyword>
<proteinExistence type="predicted"/>
<dbReference type="STRING" id="5454.A0A163F6F7"/>
<dbReference type="Proteomes" id="UP000076837">
    <property type="component" value="Unassembled WGS sequence"/>
</dbReference>
<evidence type="ECO:0000256" key="1">
    <source>
        <dbReference type="SAM" id="Coils"/>
    </source>
</evidence>
<name>A0A163F6F7_DIDRA</name>
<feature type="coiled-coil region" evidence="1">
    <location>
        <begin position="599"/>
        <end position="626"/>
    </location>
</feature>
<dbReference type="EMBL" id="JYNV01000173">
    <property type="protein sequence ID" value="KZM24173.1"/>
    <property type="molecule type" value="Genomic_DNA"/>
</dbReference>
<feature type="compositionally biased region" description="Acidic residues" evidence="2">
    <location>
        <begin position="119"/>
        <end position="137"/>
    </location>
</feature>
<protein>
    <submittedName>
        <fullName evidence="3">Uncharacterized protein</fullName>
    </submittedName>
</protein>
<evidence type="ECO:0000313" key="3">
    <source>
        <dbReference type="EMBL" id="KZM24173.1"/>
    </source>
</evidence>
<feature type="region of interest" description="Disordered" evidence="2">
    <location>
        <begin position="267"/>
        <end position="390"/>
    </location>
</feature>
<feature type="region of interest" description="Disordered" evidence="2">
    <location>
        <begin position="1"/>
        <end position="35"/>
    </location>
</feature>
<evidence type="ECO:0000313" key="4">
    <source>
        <dbReference type="Proteomes" id="UP000076837"/>
    </source>
</evidence>
<organism evidence="3 4">
    <name type="scientific">Didymella rabiei</name>
    <name type="common">Chickpea ascochyta blight fungus</name>
    <name type="synonym">Mycosphaerella rabiei</name>
    <dbReference type="NCBI Taxonomy" id="5454"/>
    <lineage>
        <taxon>Eukaryota</taxon>
        <taxon>Fungi</taxon>
        <taxon>Dikarya</taxon>
        <taxon>Ascomycota</taxon>
        <taxon>Pezizomycotina</taxon>
        <taxon>Dothideomycetes</taxon>
        <taxon>Pleosporomycetidae</taxon>
        <taxon>Pleosporales</taxon>
        <taxon>Pleosporineae</taxon>
        <taxon>Didymellaceae</taxon>
        <taxon>Ascochyta</taxon>
    </lineage>
</organism>
<feature type="compositionally biased region" description="Acidic residues" evidence="2">
    <location>
        <begin position="372"/>
        <end position="387"/>
    </location>
</feature>
<evidence type="ECO:0000256" key="2">
    <source>
        <dbReference type="SAM" id="MobiDB-lite"/>
    </source>
</evidence>
<gene>
    <name evidence="3" type="ORF">ST47_g4725</name>
</gene>
<keyword evidence="4" id="KW-1185">Reference proteome</keyword>
<feature type="compositionally biased region" description="Polar residues" evidence="2">
    <location>
        <begin position="359"/>
        <end position="368"/>
    </location>
</feature>
<accession>A0A163F6F7</accession>
<feature type="region of interest" description="Disordered" evidence="2">
    <location>
        <begin position="58"/>
        <end position="231"/>
    </location>
</feature>
<dbReference type="AlphaFoldDB" id="A0A163F6F7"/>
<comment type="caution">
    <text evidence="3">The sequence shown here is derived from an EMBL/GenBank/DDBJ whole genome shotgun (WGS) entry which is preliminary data.</text>
</comment>
<dbReference type="OrthoDB" id="3939134at2759"/>